<dbReference type="Gene3D" id="3.30.300.30">
    <property type="match status" value="1"/>
</dbReference>
<dbReference type="InterPro" id="IPR001242">
    <property type="entry name" value="Condensation_dom"/>
</dbReference>
<feature type="domain" description="Carrier" evidence="5">
    <location>
        <begin position="380"/>
        <end position="454"/>
    </location>
</feature>
<organism evidence="6 7">
    <name type="scientific">Streptomyces incanus</name>
    <dbReference type="NCBI Taxonomy" id="887453"/>
    <lineage>
        <taxon>Bacteria</taxon>
        <taxon>Bacillati</taxon>
        <taxon>Actinomycetota</taxon>
        <taxon>Actinomycetes</taxon>
        <taxon>Kitasatosporales</taxon>
        <taxon>Streptomycetaceae</taxon>
        <taxon>Streptomyces</taxon>
    </lineage>
</organism>
<dbReference type="Pfam" id="PF00668">
    <property type="entry name" value="Condensation"/>
    <property type="match status" value="2"/>
</dbReference>
<dbReference type="InterPro" id="IPR045851">
    <property type="entry name" value="AMP-bd_C_sf"/>
</dbReference>
<dbReference type="SUPFAM" id="SSF47336">
    <property type="entry name" value="ACP-like"/>
    <property type="match status" value="2"/>
</dbReference>
<feature type="compositionally biased region" description="Pro residues" evidence="4">
    <location>
        <begin position="936"/>
        <end position="946"/>
    </location>
</feature>
<feature type="compositionally biased region" description="Low complexity" evidence="4">
    <location>
        <begin position="1480"/>
        <end position="1496"/>
    </location>
</feature>
<dbReference type="SMART" id="SM00823">
    <property type="entry name" value="PKS_PP"/>
    <property type="match status" value="2"/>
</dbReference>
<dbReference type="Gene3D" id="3.40.50.720">
    <property type="entry name" value="NAD(P)-binding Rossmann-like Domain"/>
    <property type="match status" value="2"/>
</dbReference>
<protein>
    <submittedName>
        <fullName evidence="6">Amino acid adenylation domain-containing protein</fullName>
    </submittedName>
</protein>
<feature type="region of interest" description="Disordered" evidence="4">
    <location>
        <begin position="1473"/>
        <end position="1496"/>
    </location>
</feature>
<dbReference type="Pfam" id="PF00550">
    <property type="entry name" value="PP-binding"/>
    <property type="match status" value="2"/>
</dbReference>
<keyword evidence="2" id="KW-0596">Phosphopantetheine</keyword>
<feature type="compositionally biased region" description="Gly residues" evidence="4">
    <location>
        <begin position="92"/>
        <end position="101"/>
    </location>
</feature>
<dbReference type="InterPro" id="IPR009081">
    <property type="entry name" value="PP-bd_ACP"/>
</dbReference>
<feature type="compositionally biased region" description="Basic residues" evidence="4">
    <location>
        <begin position="2069"/>
        <end position="2080"/>
    </location>
</feature>
<dbReference type="Pfam" id="PF13193">
    <property type="entry name" value="AMP-binding_C"/>
    <property type="match status" value="1"/>
</dbReference>
<dbReference type="InterPro" id="IPR013968">
    <property type="entry name" value="PKS_KR"/>
</dbReference>
<dbReference type="PANTHER" id="PTHR45527">
    <property type="entry name" value="NONRIBOSOMAL PEPTIDE SYNTHETASE"/>
    <property type="match status" value="1"/>
</dbReference>
<accession>A0ABW0XRR4</accession>
<dbReference type="InterPro" id="IPR036736">
    <property type="entry name" value="ACP-like_sf"/>
</dbReference>
<dbReference type="InterPro" id="IPR023213">
    <property type="entry name" value="CAT-like_dom_sf"/>
</dbReference>
<dbReference type="Gene3D" id="3.30.559.10">
    <property type="entry name" value="Chloramphenicol acetyltransferase-like domain"/>
    <property type="match status" value="2"/>
</dbReference>
<keyword evidence="3" id="KW-0597">Phosphoprotein</keyword>
<feature type="region of interest" description="Disordered" evidence="4">
    <location>
        <begin position="1570"/>
        <end position="1607"/>
    </location>
</feature>
<dbReference type="Pfam" id="PF00501">
    <property type="entry name" value="AMP-binding"/>
    <property type="match status" value="1"/>
</dbReference>
<dbReference type="PROSITE" id="PS50075">
    <property type="entry name" value="CARRIER"/>
    <property type="match status" value="2"/>
</dbReference>
<dbReference type="InterPro" id="IPR057326">
    <property type="entry name" value="KR_dom"/>
</dbReference>
<evidence type="ECO:0000256" key="3">
    <source>
        <dbReference type="ARBA" id="ARBA00022553"/>
    </source>
</evidence>
<dbReference type="Gene3D" id="3.30.559.30">
    <property type="entry name" value="Nonribosomal peptide synthetase, condensation domain"/>
    <property type="match status" value="2"/>
</dbReference>
<dbReference type="InterPro" id="IPR010071">
    <property type="entry name" value="AA_adenyl_dom"/>
</dbReference>
<feature type="region of interest" description="Disordered" evidence="4">
    <location>
        <begin position="926"/>
        <end position="953"/>
    </location>
</feature>
<dbReference type="InterPro" id="IPR006162">
    <property type="entry name" value="Ppantetheine_attach_site"/>
</dbReference>
<dbReference type="Gene3D" id="1.10.1200.10">
    <property type="entry name" value="ACP-like"/>
    <property type="match status" value="2"/>
</dbReference>
<feature type="region of interest" description="Disordered" evidence="4">
    <location>
        <begin position="88"/>
        <end position="109"/>
    </location>
</feature>
<dbReference type="InterPro" id="IPR000873">
    <property type="entry name" value="AMP-dep_synth/lig_dom"/>
</dbReference>
<evidence type="ECO:0000259" key="5">
    <source>
        <dbReference type="PROSITE" id="PS50075"/>
    </source>
</evidence>
<dbReference type="Gene3D" id="2.30.38.10">
    <property type="entry name" value="Luciferase, Domain 3"/>
    <property type="match status" value="1"/>
</dbReference>
<dbReference type="Pfam" id="PF08659">
    <property type="entry name" value="KR"/>
    <property type="match status" value="1"/>
</dbReference>
<keyword evidence="7" id="KW-1185">Reference proteome</keyword>
<dbReference type="InterPro" id="IPR025110">
    <property type="entry name" value="AMP-bd_C"/>
</dbReference>
<dbReference type="PROSITE" id="PS00012">
    <property type="entry name" value="PHOSPHOPANTETHEINE"/>
    <property type="match status" value="1"/>
</dbReference>
<dbReference type="NCBIfam" id="TIGR01733">
    <property type="entry name" value="AA-adenyl-dom"/>
    <property type="match status" value="1"/>
</dbReference>
<feature type="compositionally biased region" description="Gly residues" evidence="4">
    <location>
        <begin position="469"/>
        <end position="485"/>
    </location>
</feature>
<dbReference type="SUPFAM" id="SSF51735">
    <property type="entry name" value="NAD(P)-binding Rossmann-fold domains"/>
    <property type="match status" value="2"/>
</dbReference>
<evidence type="ECO:0000256" key="1">
    <source>
        <dbReference type="ARBA" id="ARBA00001957"/>
    </source>
</evidence>
<dbReference type="SMART" id="SM01294">
    <property type="entry name" value="PKS_PP_betabranch"/>
    <property type="match status" value="1"/>
</dbReference>
<dbReference type="InterPro" id="IPR020845">
    <property type="entry name" value="AMP-binding_CS"/>
</dbReference>
<dbReference type="EMBL" id="JBHSPC010000083">
    <property type="protein sequence ID" value="MFC5673252.1"/>
    <property type="molecule type" value="Genomic_DNA"/>
</dbReference>
<evidence type="ECO:0000313" key="6">
    <source>
        <dbReference type="EMBL" id="MFC5673252.1"/>
    </source>
</evidence>
<evidence type="ECO:0000256" key="2">
    <source>
        <dbReference type="ARBA" id="ARBA00022450"/>
    </source>
</evidence>
<comment type="caution">
    <text evidence="6">The sequence shown here is derived from an EMBL/GenBank/DDBJ whole genome shotgun (WGS) entry which is preliminary data.</text>
</comment>
<dbReference type="Gene3D" id="3.40.50.980">
    <property type="match status" value="2"/>
</dbReference>
<name>A0ABW0XRR4_9ACTN</name>
<dbReference type="SMART" id="SM00822">
    <property type="entry name" value="PKS_KR"/>
    <property type="match status" value="1"/>
</dbReference>
<gene>
    <name evidence="6" type="ORF">ACFP2V_25025</name>
</gene>
<dbReference type="SUPFAM" id="SSF56801">
    <property type="entry name" value="Acetyl-CoA synthetase-like"/>
    <property type="match status" value="1"/>
</dbReference>
<feature type="region of interest" description="Disordered" evidence="4">
    <location>
        <begin position="349"/>
        <end position="379"/>
    </location>
</feature>
<dbReference type="PANTHER" id="PTHR45527:SF1">
    <property type="entry name" value="FATTY ACID SYNTHASE"/>
    <property type="match status" value="1"/>
</dbReference>
<proteinExistence type="predicted"/>
<dbReference type="SUPFAM" id="SSF52777">
    <property type="entry name" value="CoA-dependent acyltransferases"/>
    <property type="match status" value="4"/>
</dbReference>
<evidence type="ECO:0000256" key="4">
    <source>
        <dbReference type="SAM" id="MobiDB-lite"/>
    </source>
</evidence>
<feature type="region of interest" description="Disordered" evidence="4">
    <location>
        <begin position="465"/>
        <end position="490"/>
    </location>
</feature>
<reference evidence="7" key="1">
    <citation type="journal article" date="2019" name="Int. J. Syst. Evol. Microbiol.">
        <title>The Global Catalogue of Microorganisms (GCM) 10K type strain sequencing project: providing services to taxonomists for standard genome sequencing and annotation.</title>
        <authorList>
            <consortium name="The Broad Institute Genomics Platform"/>
            <consortium name="The Broad Institute Genome Sequencing Center for Infectious Disease"/>
            <person name="Wu L."/>
            <person name="Ma J."/>
        </authorList>
    </citation>
    <scope>NUCLEOTIDE SEQUENCE [LARGE SCALE GENOMIC DNA]</scope>
    <source>
        <strain evidence="7">JCM 13852</strain>
    </source>
</reference>
<feature type="region of interest" description="Disordered" evidence="4">
    <location>
        <begin position="2069"/>
        <end position="2092"/>
    </location>
</feature>
<dbReference type="CDD" id="cd05930">
    <property type="entry name" value="A_NRPS"/>
    <property type="match status" value="1"/>
</dbReference>
<dbReference type="InterPro" id="IPR020806">
    <property type="entry name" value="PKS_PP-bd"/>
</dbReference>
<feature type="compositionally biased region" description="Low complexity" evidence="4">
    <location>
        <begin position="1570"/>
        <end position="1590"/>
    </location>
</feature>
<comment type="cofactor">
    <cofactor evidence="1">
        <name>pantetheine 4'-phosphate</name>
        <dbReference type="ChEBI" id="CHEBI:47942"/>
    </cofactor>
</comment>
<sequence length="2466" mass="257044">MTEDAHVTGHGVEQPVPAQAVLGGLALAVPEESAGAVANWVDLSSHDLSKDSDDEGWLRSLAAELTAPQSTGAIAWRAGQRLVRSVVPKAGEGPGPVGEPGGPDHPERLPADGTFLLTGGAGGIGSALARDLAGRGRPVLVLAGRSPHPPAGLLKELAGLGAEARYVVADLTVPGDVERLVGELPPLDAVFHAAGVVRPGSLRGTDVPETMEALRVKTLGTVLLAGALHRHGQRPGVCVAFSSVSSVLHGLAGALGAYAAANAFLDSFAGAECLAGRSWLSVNLGPFAGTGLAVAAGAGALDGVGVLAAGAGGGGRPLATAPALAALRAACATGATQLVVADLAPGAQPAAAPPRPVRPTGVEDAAGPTGTGRHRPSVSSGTAVVLRELLAQSLGIPASGVDDDTPFLQLGLDSLGAVDLVKRLERKLGRQLPTTLFFEHRTVRELSAHLDLEGHTGVLSRTAATDRGAGAGSGLGDGPGHGPGDGSDDGRAFALTPVQLALYTSSRLHPDLPARGHLRLTVRGPLDTGLLGRALAALAERHGMLRLRVDDPDGLPAQRVVPPVPLRDWFEVRDCAADEVADAETAVCNRPFDLAALPPVRAVLLRQDPGLAHLLLVAHHAAADGYSLNVLAEELCATYTDLYHGRRPRQALPAPDFARYASSLPPSGSAERHADRQYWAERLATRGEPLRLPYDNSPDASASDLSGPIVQYYGELGADLTTGLEQLAAARGVSLFHLLLAAYVRCLARWSGRRDVAVNVARARREDRFDGVERLVGPLADTLPLLCGTADDEAVVALAERLRGIWLQSERHAGLSSLDLAALLPGARSGADTDAHADSGTGFGDRTVSPAGFSFARFPAKPAADCPVEVRATAAGTGSAATRLSLLCWADGPQLRLSWNYPEPLFRRATVARLDREFRAELAALCTSRSSQPSPDTGPAPAPAPVVPSSSVRDDGSVPLVARLLDRFRATPGAIAVDAVAAADAVDTADASLTYRALDQASARLAARLHARGVRPGDLVGLLTEPGADTVVGVVGILRAGAGWVPLDPEHPTARLAGHLARTGATTVVCHAATRHTVDALTAIRAVPVVDDSLSDADTEAGVSAPATAAAPAASSNAEAIAYVIFTSGSTGRPKAVPITHRAMENYLDWAVATFGYGPGDRLAQTASPCFDASVRQVLAPLLVGGTVVTVPRGLVRDPELLLTRVERARVTVWSSVPTLWEQLLSAAEEKARSGAGLPDLTALRWVHVGGEALPVDHVRRWFDLFWNGARIANMYGPTETTINATCQILDARPGDEVRQVPIGRPVAGTDLEVVSADGTACEPDEPGELLIAGIGLTPGYLGEPELTARAFTVRADRRWYRSGDRVRRSADGTVEFLGRVDDQVKIRGNRVEPGEIEAALQEYPGVARAVVTAHEGQLLAFLTLRSSADRPDTREVRRRLAGVLPSYMIPARITCVDALPLTGTGKVDRLALAGPSSRSGPAAPDDDGASPPATATERRVAAIWSDLLQVESVRREDDFFDLGGDSLLVLRVFARLAEHSVPLPRPTVVYRHRTLAALSAAIDAAAAQPEPRSATTASASVSAPPAVRSLPAGDARAGGDRTSPFPVTSGQRGFLLAEALTPGGGTWLARIRLSGPLDPDVFQAAVDLLVERHGMLRTVFPAGARPPVQQELPPSLRLPVVFETVASTAEVDERATAEAERRLETWAWPLVRLQVLSLAPQEHILLVHAHHVIGDGYSAALLMQELTEVYDRQAGGSSTAPLLAPLRGDFRDHVRWSAETGHRTGAAGAAAAERRARVCAPYRPPVLRPTAVVGDSGATNRAGAATGDVRFDSSEFTLGASPTAALRALASHARTTLYAPLLTAYHQELTALTGRPDLIVGLAVSGRDNALPDAHRIFGPFASVVPVRPAPAGPTGTDATDATDGQDFECALRRTAAEAEEARAHEDVVPRRADGLPPTSQFFFTFLDFSALAPADGGTPRLSWEAGDSTFLPPSSTTDVFMAVRPDGDGLRVTVRGASPAFAPGALDRFTDSLRRRLERAAVRDIGLPGRPGAGRPETDALLAHRPATHRSATHRSATHRSGTSGPGPRDTMDAALIGYLPAPEHLARLAGLPASALPRDEVRAMLFPDGAPRLVETVGTPLGRSGFVSLPLFADELATDTGLVKHIARAVSLAAARGARCVSLAGMIPSLTGYGFDVLRSGRHPASVTTGHAATVVSVVKTVHAALEATGRDLSDLDVAFAGLGSIGASSLELLLSLAARPPRRLLLCDVRGSGPRLTALGRRLQERELVGAAGFEVVESERVLPEAVHGADLLVTAVSGAAAVLDVGRLRPGAIVVDDSFPHCFDTERALARMREQKDVLVLGGGLLHVGRTDREVAGDLPDAAAAGYLAQPWLEGTLASCRSESLLHAAGNELPLVHGLVDAGMALAYWDAVERAGVSAAPLHLLGHTVDAATTGGGTTRN</sequence>
<dbReference type="PROSITE" id="PS00455">
    <property type="entry name" value="AMP_BINDING"/>
    <property type="match status" value="1"/>
</dbReference>
<dbReference type="InterPro" id="IPR036291">
    <property type="entry name" value="NAD(P)-bd_dom_sf"/>
</dbReference>
<evidence type="ECO:0000313" key="7">
    <source>
        <dbReference type="Proteomes" id="UP001596183"/>
    </source>
</evidence>
<dbReference type="Proteomes" id="UP001596183">
    <property type="component" value="Unassembled WGS sequence"/>
</dbReference>
<feature type="domain" description="Carrier" evidence="5">
    <location>
        <begin position="1492"/>
        <end position="1567"/>
    </location>
</feature>